<gene>
    <name evidence="2" type="ORF">IW261DRAFT_1427214</name>
</gene>
<name>A0AA39NHL9_9AGAR</name>
<evidence type="ECO:0000313" key="2">
    <source>
        <dbReference type="EMBL" id="KAK0465679.1"/>
    </source>
</evidence>
<protein>
    <submittedName>
        <fullName evidence="2">Uncharacterized protein</fullName>
    </submittedName>
</protein>
<proteinExistence type="predicted"/>
<sequence length="196" mass="21644">MTSTLRILQCFPDPPSQPLPPLPSHMPTSTPLSSIPTNKVPNVVVDMLPSHLPSAGLPSFPPSRVGSQDHSFLALSDFAQPGPPPPITTSEMLRRLRTEETPPPHVCIYFHNVICHNLQRALYYASMAEKNELDMISSTATVADIYSVMAGLGSGLSFLFALGENLREREVRRLKQIEGLRKIVKENMENSFALLK</sequence>
<reference evidence="2" key="1">
    <citation type="submission" date="2023-06" db="EMBL/GenBank/DDBJ databases">
        <authorList>
            <consortium name="Lawrence Berkeley National Laboratory"/>
            <person name="Ahrendt S."/>
            <person name="Sahu N."/>
            <person name="Indic B."/>
            <person name="Wong-Bajracharya J."/>
            <person name="Merenyi Z."/>
            <person name="Ke H.-M."/>
            <person name="Monk M."/>
            <person name="Kocsube S."/>
            <person name="Drula E."/>
            <person name="Lipzen A."/>
            <person name="Balint B."/>
            <person name="Henrissat B."/>
            <person name="Andreopoulos B."/>
            <person name="Martin F.M."/>
            <person name="Harder C.B."/>
            <person name="Rigling D."/>
            <person name="Ford K.L."/>
            <person name="Foster G.D."/>
            <person name="Pangilinan J."/>
            <person name="Papanicolaou A."/>
            <person name="Barry K."/>
            <person name="LaButti K."/>
            <person name="Viragh M."/>
            <person name="Koriabine M."/>
            <person name="Yan M."/>
            <person name="Riley R."/>
            <person name="Champramary S."/>
            <person name="Plett K.L."/>
            <person name="Tsai I.J."/>
            <person name="Slot J."/>
            <person name="Sipos G."/>
            <person name="Plett J."/>
            <person name="Nagy L.G."/>
            <person name="Grigoriev I.V."/>
        </authorList>
    </citation>
    <scope>NUCLEOTIDE SEQUENCE</scope>
    <source>
        <strain evidence="2">ICMP 16352</strain>
    </source>
</reference>
<comment type="caution">
    <text evidence="2">The sequence shown here is derived from an EMBL/GenBank/DDBJ whole genome shotgun (WGS) entry which is preliminary data.</text>
</comment>
<feature type="region of interest" description="Disordered" evidence="1">
    <location>
        <begin position="11"/>
        <end position="33"/>
    </location>
</feature>
<evidence type="ECO:0000313" key="3">
    <source>
        <dbReference type="Proteomes" id="UP001175227"/>
    </source>
</evidence>
<evidence type="ECO:0000256" key="1">
    <source>
        <dbReference type="SAM" id="MobiDB-lite"/>
    </source>
</evidence>
<keyword evidence="3" id="KW-1185">Reference proteome</keyword>
<feature type="compositionally biased region" description="Pro residues" evidence="1">
    <location>
        <begin position="12"/>
        <end position="24"/>
    </location>
</feature>
<dbReference type="EMBL" id="JAUEPR010000094">
    <property type="protein sequence ID" value="KAK0465679.1"/>
    <property type="molecule type" value="Genomic_DNA"/>
</dbReference>
<accession>A0AA39NHL9</accession>
<dbReference type="Proteomes" id="UP001175227">
    <property type="component" value="Unassembled WGS sequence"/>
</dbReference>
<dbReference type="AlphaFoldDB" id="A0AA39NHL9"/>
<organism evidence="2 3">
    <name type="scientific">Armillaria novae-zelandiae</name>
    <dbReference type="NCBI Taxonomy" id="153914"/>
    <lineage>
        <taxon>Eukaryota</taxon>
        <taxon>Fungi</taxon>
        <taxon>Dikarya</taxon>
        <taxon>Basidiomycota</taxon>
        <taxon>Agaricomycotina</taxon>
        <taxon>Agaricomycetes</taxon>
        <taxon>Agaricomycetidae</taxon>
        <taxon>Agaricales</taxon>
        <taxon>Marasmiineae</taxon>
        <taxon>Physalacriaceae</taxon>
        <taxon>Armillaria</taxon>
    </lineage>
</organism>